<feature type="region of interest" description="Disordered" evidence="1">
    <location>
        <begin position="1"/>
        <end position="63"/>
    </location>
</feature>
<evidence type="ECO:0000313" key="3">
    <source>
        <dbReference type="EMBL" id="PHJ15526.1"/>
    </source>
</evidence>
<comment type="caution">
    <text evidence="3">The sequence shown here is derived from an EMBL/GenBank/DDBJ whole genome shotgun (WGS) entry which is preliminary data.</text>
</comment>
<dbReference type="RefSeq" id="XP_067917259.1">
    <property type="nucleotide sequence ID" value="XM_068070765.1"/>
</dbReference>
<dbReference type="GeneID" id="94433976"/>
<protein>
    <recommendedName>
        <fullName evidence="5">Transmembrane protein</fullName>
    </recommendedName>
</protein>
<keyword evidence="2" id="KW-1133">Transmembrane helix</keyword>
<proteinExistence type="predicted"/>
<feature type="transmembrane region" description="Helical" evidence="2">
    <location>
        <begin position="205"/>
        <end position="227"/>
    </location>
</feature>
<feature type="transmembrane region" description="Helical" evidence="2">
    <location>
        <begin position="77"/>
        <end position="98"/>
    </location>
</feature>
<dbReference type="VEuPathDB" id="ToxoDB:CSUI_010663"/>
<keyword evidence="2" id="KW-0472">Membrane</keyword>
<evidence type="ECO:0000256" key="2">
    <source>
        <dbReference type="SAM" id="Phobius"/>
    </source>
</evidence>
<feature type="transmembrane region" description="Helical" evidence="2">
    <location>
        <begin position="239"/>
        <end position="260"/>
    </location>
</feature>
<evidence type="ECO:0000256" key="1">
    <source>
        <dbReference type="SAM" id="MobiDB-lite"/>
    </source>
</evidence>
<reference evidence="3 4" key="1">
    <citation type="journal article" date="2017" name="Int. J. Parasitol.">
        <title>The genome of the protozoan parasite Cystoisospora suis and a reverse vaccinology approach to identify vaccine candidates.</title>
        <authorList>
            <person name="Palmieri N."/>
            <person name="Shrestha A."/>
            <person name="Ruttkowski B."/>
            <person name="Beck T."/>
            <person name="Vogl C."/>
            <person name="Tomley F."/>
            <person name="Blake D.P."/>
            <person name="Joachim A."/>
        </authorList>
    </citation>
    <scope>NUCLEOTIDE SEQUENCE [LARGE SCALE GENOMIC DNA]</scope>
    <source>
        <strain evidence="3 4">Wien I</strain>
    </source>
</reference>
<feature type="compositionally biased region" description="Low complexity" evidence="1">
    <location>
        <begin position="50"/>
        <end position="59"/>
    </location>
</feature>
<keyword evidence="2" id="KW-0812">Transmembrane</keyword>
<dbReference type="EMBL" id="MIGC01007931">
    <property type="protein sequence ID" value="PHJ15526.1"/>
    <property type="molecule type" value="Genomic_DNA"/>
</dbReference>
<dbReference type="Proteomes" id="UP000221165">
    <property type="component" value="Unassembled WGS sequence"/>
</dbReference>
<evidence type="ECO:0000313" key="4">
    <source>
        <dbReference type="Proteomes" id="UP000221165"/>
    </source>
</evidence>
<evidence type="ECO:0008006" key="5">
    <source>
        <dbReference type="Google" id="ProtNLM"/>
    </source>
</evidence>
<gene>
    <name evidence="3" type="ORF">CSUI_010663</name>
</gene>
<dbReference type="AlphaFoldDB" id="A0A2C6KGR3"/>
<accession>A0A2C6KGR3</accession>
<sequence length="278" mass="29638">MPTINGSEDRTRGGKKGRGRTALYSVPSDTRLTAAAEDGEQPEGGSLLASRTSRSGMRSRSGRRRVDWRGVHGLLRVANGAIAVGILLISVMAIRLVICSGASGLYMGIRQGPVSGKTSRRLADENVPLLSSPSTYRSSGLYGTLSRACLGSDDPVFGPGDERPEPGPASGVFDSSLDGGQGASSGRVPLSRQEKWQARLRNHTFLLGFAILALCLAGFLSFFVGLSTGATGNADAPSITIYVFAGLAFTLVIPFLYRFWREIYPPLYQPIGQQEVRL</sequence>
<keyword evidence="4" id="KW-1185">Reference proteome</keyword>
<name>A0A2C6KGR3_9APIC</name>
<feature type="region of interest" description="Disordered" evidence="1">
    <location>
        <begin position="156"/>
        <end position="190"/>
    </location>
</feature>
<organism evidence="3 4">
    <name type="scientific">Cystoisospora suis</name>
    <dbReference type="NCBI Taxonomy" id="483139"/>
    <lineage>
        <taxon>Eukaryota</taxon>
        <taxon>Sar</taxon>
        <taxon>Alveolata</taxon>
        <taxon>Apicomplexa</taxon>
        <taxon>Conoidasida</taxon>
        <taxon>Coccidia</taxon>
        <taxon>Eucoccidiorida</taxon>
        <taxon>Eimeriorina</taxon>
        <taxon>Sarcocystidae</taxon>
        <taxon>Cystoisospora</taxon>
    </lineage>
</organism>